<protein>
    <recommendedName>
        <fullName evidence="3">Deacetylase sirtuin-type domain-containing protein</fullName>
    </recommendedName>
</protein>
<evidence type="ECO:0000313" key="1">
    <source>
        <dbReference type="EMBL" id="QKX52788.1"/>
    </source>
</evidence>
<geneLocation type="plasmid" evidence="1 2">
    <name>unnamed2</name>
</geneLocation>
<reference evidence="2" key="2">
    <citation type="submission" date="2020-06" db="EMBL/GenBank/DDBJ databases">
        <title>Isolation of Planomicrobium glaciei.</title>
        <authorList>
            <person name="Malisova L."/>
            <person name="Safrankova R."/>
            <person name="Jakubu V."/>
            <person name="Spanelova P."/>
        </authorList>
    </citation>
    <scope>NUCLEOTIDE SEQUENCE [LARGE SCALE GENOMIC DNA]</scope>
    <source>
        <strain evidence="2">NRL-ATB46093</strain>
        <plasmid evidence="2">unnamed2</plasmid>
    </source>
</reference>
<sequence>MKSVNNLTSIINEIRVNNAVVVIGAGVSFEPGMPLGNQLAPIVWEVVSSFPSIDQKFKGIGSTKSRIGEDFVKSKGVFIY</sequence>
<gene>
    <name evidence="1" type="ORF">HF394_19330</name>
</gene>
<name>A0A7H8QFK1_9BACL</name>
<organism evidence="1 2">
    <name type="scientific">Planococcus glaciei</name>
    <dbReference type="NCBI Taxonomy" id="459472"/>
    <lineage>
        <taxon>Bacteria</taxon>
        <taxon>Bacillati</taxon>
        <taxon>Bacillota</taxon>
        <taxon>Bacilli</taxon>
        <taxon>Bacillales</taxon>
        <taxon>Caryophanaceae</taxon>
        <taxon>Planococcus</taxon>
    </lineage>
</organism>
<reference evidence="1 2" key="1">
    <citation type="submission" date="2020-04" db="EMBL/GenBank/DDBJ databases">
        <authorList>
            <person name="Pajer P."/>
            <person name="Broz P."/>
        </authorList>
    </citation>
    <scope>NUCLEOTIDE SEQUENCE [LARGE SCALE GENOMIC DNA]</scope>
    <source>
        <strain evidence="2">NRL-ATB46093</strain>
        <plasmid evidence="1 2">unnamed2</plasmid>
    </source>
</reference>
<dbReference type="RefSeq" id="WP_176295214.1">
    <property type="nucleotide sequence ID" value="NZ_CP051179.1"/>
</dbReference>
<accession>A0A7H8QFK1</accession>
<keyword evidence="2" id="KW-1185">Reference proteome</keyword>
<keyword evidence="1" id="KW-0614">Plasmid</keyword>
<dbReference type="Proteomes" id="UP000509222">
    <property type="component" value="Plasmid unnamed2"/>
</dbReference>
<evidence type="ECO:0008006" key="3">
    <source>
        <dbReference type="Google" id="ProtNLM"/>
    </source>
</evidence>
<evidence type="ECO:0000313" key="2">
    <source>
        <dbReference type="Proteomes" id="UP000509222"/>
    </source>
</evidence>
<dbReference type="EMBL" id="CP051179">
    <property type="protein sequence ID" value="QKX52788.1"/>
    <property type="molecule type" value="Genomic_DNA"/>
</dbReference>
<proteinExistence type="predicted"/>
<dbReference type="AlphaFoldDB" id="A0A7H8QFK1"/>